<sequence>MLHTNCHTRWRTSLACIWHPFIPDWRPVLKCTVRILGSRRIHMHTRGLFVTTERQQFFFPQRNVTNHELSSPGRGARPDRMCLPAGCSTTCIHSTTKYAVNRSIYTREFLCSACLQRKSNV</sequence>
<keyword evidence="2" id="KW-1185">Reference proteome</keyword>
<accession>A0A0C3PXG2</accession>
<dbReference type="Proteomes" id="UP000054217">
    <property type="component" value="Unassembled WGS sequence"/>
</dbReference>
<name>A0A0C3PXG2_PISTI</name>
<reference evidence="1 2" key="1">
    <citation type="submission" date="2014-04" db="EMBL/GenBank/DDBJ databases">
        <authorList>
            <consortium name="DOE Joint Genome Institute"/>
            <person name="Kuo A."/>
            <person name="Kohler A."/>
            <person name="Costa M.D."/>
            <person name="Nagy L.G."/>
            <person name="Floudas D."/>
            <person name="Copeland A."/>
            <person name="Barry K.W."/>
            <person name="Cichocki N."/>
            <person name="Veneault-Fourrey C."/>
            <person name="LaButti K."/>
            <person name="Lindquist E.A."/>
            <person name="Lipzen A."/>
            <person name="Lundell T."/>
            <person name="Morin E."/>
            <person name="Murat C."/>
            <person name="Sun H."/>
            <person name="Tunlid A."/>
            <person name="Henrissat B."/>
            <person name="Grigoriev I.V."/>
            <person name="Hibbett D.S."/>
            <person name="Martin F."/>
            <person name="Nordberg H.P."/>
            <person name="Cantor M.N."/>
            <person name="Hua S.X."/>
        </authorList>
    </citation>
    <scope>NUCLEOTIDE SEQUENCE [LARGE SCALE GENOMIC DNA]</scope>
    <source>
        <strain evidence="1 2">Marx 270</strain>
    </source>
</reference>
<gene>
    <name evidence="1" type="ORF">M404DRAFT_463308</name>
</gene>
<evidence type="ECO:0000313" key="2">
    <source>
        <dbReference type="Proteomes" id="UP000054217"/>
    </source>
</evidence>
<dbReference type="HOGENOM" id="CLU_2038982_0_0_1"/>
<organism evidence="1 2">
    <name type="scientific">Pisolithus tinctorius Marx 270</name>
    <dbReference type="NCBI Taxonomy" id="870435"/>
    <lineage>
        <taxon>Eukaryota</taxon>
        <taxon>Fungi</taxon>
        <taxon>Dikarya</taxon>
        <taxon>Basidiomycota</taxon>
        <taxon>Agaricomycotina</taxon>
        <taxon>Agaricomycetes</taxon>
        <taxon>Agaricomycetidae</taxon>
        <taxon>Boletales</taxon>
        <taxon>Sclerodermatineae</taxon>
        <taxon>Pisolithaceae</taxon>
        <taxon>Pisolithus</taxon>
    </lineage>
</organism>
<dbReference type="EMBL" id="KN831945">
    <property type="protein sequence ID" value="KIO14136.1"/>
    <property type="molecule type" value="Genomic_DNA"/>
</dbReference>
<protein>
    <submittedName>
        <fullName evidence="1">Uncharacterized protein</fullName>
    </submittedName>
</protein>
<reference evidence="2" key="2">
    <citation type="submission" date="2015-01" db="EMBL/GenBank/DDBJ databases">
        <title>Evolutionary Origins and Diversification of the Mycorrhizal Mutualists.</title>
        <authorList>
            <consortium name="DOE Joint Genome Institute"/>
            <consortium name="Mycorrhizal Genomics Consortium"/>
            <person name="Kohler A."/>
            <person name="Kuo A."/>
            <person name="Nagy L.G."/>
            <person name="Floudas D."/>
            <person name="Copeland A."/>
            <person name="Barry K.W."/>
            <person name="Cichocki N."/>
            <person name="Veneault-Fourrey C."/>
            <person name="LaButti K."/>
            <person name="Lindquist E.A."/>
            <person name="Lipzen A."/>
            <person name="Lundell T."/>
            <person name="Morin E."/>
            <person name="Murat C."/>
            <person name="Riley R."/>
            <person name="Ohm R."/>
            <person name="Sun H."/>
            <person name="Tunlid A."/>
            <person name="Henrissat B."/>
            <person name="Grigoriev I.V."/>
            <person name="Hibbett D.S."/>
            <person name="Martin F."/>
        </authorList>
    </citation>
    <scope>NUCLEOTIDE SEQUENCE [LARGE SCALE GENOMIC DNA]</scope>
    <source>
        <strain evidence="2">Marx 270</strain>
    </source>
</reference>
<proteinExistence type="predicted"/>
<dbReference type="InParanoid" id="A0A0C3PXG2"/>
<dbReference type="AlphaFoldDB" id="A0A0C3PXG2"/>
<evidence type="ECO:0000313" key="1">
    <source>
        <dbReference type="EMBL" id="KIO14136.1"/>
    </source>
</evidence>